<feature type="domain" description="Rhodopsin" evidence="8">
    <location>
        <begin position="90"/>
        <end position="322"/>
    </location>
</feature>
<evidence type="ECO:0000259" key="8">
    <source>
        <dbReference type="Pfam" id="PF20684"/>
    </source>
</evidence>
<sequence length="442" mass="47922">FKSIRPPPRDDDLSSSCCVFKPPEGIRKKDGITRGRSRVILILITSFASRSQNTMADSINHSLDHESRVGNIYASVIISLTAVTVVVLGRIYTRLFILKTFGLDDWAAAISLVFTLACGILVGVNAKYGCGRHIWTVGPAELQQFFINFYFSIVLYNVSILFTKASFLLQYYRVLATTRAMKQTYLAFLVIVVSACIAFTFVAIFACTPISDFWSFDSKKNCLPNFTIYYAQAGANIGTDIIIFALPLPALWKLRINGPQKLVLLGIFSLGFFATVISILRLTFLDDSPDITWSNAISSSWSTAEISIGLMCASLPSLRPLVGKVLPRLASTFGKSASPSKGAYGASGNRYGAKASQGGSRVPTFSTTATSSSRPQKTLSLYPDLEGSASVERLNSDDQATKFPGSPGTFLDDSSDRGGYPMTEFGTRTKVTAGDVPGHPVS</sequence>
<keyword evidence="4 7" id="KW-0472">Membrane</keyword>
<dbReference type="Pfam" id="PF20684">
    <property type="entry name" value="Fung_rhodopsin"/>
    <property type="match status" value="1"/>
</dbReference>
<evidence type="ECO:0000256" key="6">
    <source>
        <dbReference type="SAM" id="MobiDB-lite"/>
    </source>
</evidence>
<keyword evidence="3 7" id="KW-1133">Transmembrane helix</keyword>
<evidence type="ECO:0000313" key="10">
    <source>
        <dbReference type="Proteomes" id="UP000294847"/>
    </source>
</evidence>
<name>A0A4P7N5J3_PYROR</name>
<feature type="region of interest" description="Disordered" evidence="6">
    <location>
        <begin position="335"/>
        <end position="380"/>
    </location>
</feature>
<proteinExistence type="inferred from homology"/>
<comment type="similarity">
    <text evidence="5">Belongs to the SAT4 family.</text>
</comment>
<evidence type="ECO:0000256" key="1">
    <source>
        <dbReference type="ARBA" id="ARBA00004141"/>
    </source>
</evidence>
<feature type="region of interest" description="Disordered" evidence="6">
    <location>
        <begin position="392"/>
        <end position="442"/>
    </location>
</feature>
<feature type="transmembrane region" description="Helical" evidence="7">
    <location>
        <begin position="105"/>
        <end position="126"/>
    </location>
</feature>
<feature type="transmembrane region" description="Helical" evidence="7">
    <location>
        <begin position="72"/>
        <end position="93"/>
    </location>
</feature>
<gene>
    <name evidence="9" type="ORF">PoMZ_02763</name>
</gene>
<reference evidence="9 10" key="1">
    <citation type="journal article" date="2019" name="Mol. Biol. Evol.">
        <title>Blast fungal genomes show frequent chromosomal changes, gene gains and losses, and effector gene turnover.</title>
        <authorList>
            <person name="Gomez Luciano L.B."/>
            <person name="Jason Tsai I."/>
            <person name="Chuma I."/>
            <person name="Tosa Y."/>
            <person name="Chen Y.H."/>
            <person name="Li J.Y."/>
            <person name="Li M.Y."/>
            <person name="Jade Lu M.Y."/>
            <person name="Nakayashiki H."/>
            <person name="Li W.H."/>
        </authorList>
    </citation>
    <scope>NUCLEOTIDE SEQUENCE [LARGE SCALE GENOMIC DNA]</scope>
    <source>
        <strain evidence="9">MZ5-1-6</strain>
    </source>
</reference>
<dbReference type="InterPro" id="IPR052337">
    <property type="entry name" value="SAT4-like"/>
</dbReference>
<dbReference type="GO" id="GO:0016020">
    <property type="term" value="C:membrane"/>
    <property type="evidence" value="ECO:0007669"/>
    <property type="project" value="UniProtKB-SubCell"/>
</dbReference>
<feature type="non-terminal residue" evidence="9">
    <location>
        <position position="1"/>
    </location>
</feature>
<evidence type="ECO:0000256" key="5">
    <source>
        <dbReference type="ARBA" id="ARBA00038359"/>
    </source>
</evidence>
<accession>A0A4P7N5J3</accession>
<evidence type="ECO:0000256" key="4">
    <source>
        <dbReference type="ARBA" id="ARBA00023136"/>
    </source>
</evidence>
<dbReference type="EMBL" id="CP034206">
    <property type="protein sequence ID" value="QBZ57828.1"/>
    <property type="molecule type" value="Genomic_DNA"/>
</dbReference>
<organism evidence="9 10">
    <name type="scientific">Pyricularia oryzae</name>
    <name type="common">Rice blast fungus</name>
    <name type="synonym">Magnaporthe oryzae</name>
    <dbReference type="NCBI Taxonomy" id="318829"/>
    <lineage>
        <taxon>Eukaryota</taxon>
        <taxon>Fungi</taxon>
        <taxon>Dikarya</taxon>
        <taxon>Ascomycota</taxon>
        <taxon>Pezizomycotina</taxon>
        <taxon>Sordariomycetes</taxon>
        <taxon>Sordariomycetidae</taxon>
        <taxon>Magnaporthales</taxon>
        <taxon>Pyriculariaceae</taxon>
        <taxon>Pyricularia</taxon>
    </lineage>
</organism>
<evidence type="ECO:0000256" key="2">
    <source>
        <dbReference type="ARBA" id="ARBA00022692"/>
    </source>
</evidence>
<dbReference type="PANTHER" id="PTHR33048:SF47">
    <property type="entry name" value="INTEGRAL MEMBRANE PROTEIN-RELATED"/>
    <property type="match status" value="1"/>
</dbReference>
<feature type="compositionally biased region" description="Polar residues" evidence="6">
    <location>
        <begin position="357"/>
        <end position="379"/>
    </location>
</feature>
<dbReference type="InterPro" id="IPR049326">
    <property type="entry name" value="Rhodopsin_dom_fungi"/>
</dbReference>
<protein>
    <recommendedName>
        <fullName evidence="8">Rhodopsin domain-containing protein</fullName>
    </recommendedName>
</protein>
<keyword evidence="2 7" id="KW-0812">Transmembrane</keyword>
<dbReference type="PANTHER" id="PTHR33048">
    <property type="entry name" value="PTH11-LIKE INTEGRAL MEMBRANE PROTEIN (AFU_ORTHOLOGUE AFUA_5G11245)"/>
    <property type="match status" value="1"/>
</dbReference>
<feature type="transmembrane region" description="Helical" evidence="7">
    <location>
        <begin position="262"/>
        <end position="284"/>
    </location>
</feature>
<feature type="transmembrane region" description="Helical" evidence="7">
    <location>
        <begin position="146"/>
        <end position="172"/>
    </location>
</feature>
<evidence type="ECO:0000256" key="7">
    <source>
        <dbReference type="SAM" id="Phobius"/>
    </source>
</evidence>
<feature type="transmembrane region" description="Helical" evidence="7">
    <location>
        <begin position="184"/>
        <end position="206"/>
    </location>
</feature>
<evidence type="ECO:0000313" key="9">
    <source>
        <dbReference type="EMBL" id="QBZ57828.1"/>
    </source>
</evidence>
<dbReference type="Proteomes" id="UP000294847">
    <property type="component" value="Chromosome 3"/>
</dbReference>
<dbReference type="AlphaFoldDB" id="A0A4P7N5J3"/>
<comment type="subcellular location">
    <subcellularLocation>
        <location evidence="1">Membrane</location>
        <topology evidence="1">Multi-pass membrane protein</topology>
    </subcellularLocation>
</comment>
<feature type="transmembrane region" description="Helical" evidence="7">
    <location>
        <begin position="226"/>
        <end position="250"/>
    </location>
</feature>
<evidence type="ECO:0000256" key="3">
    <source>
        <dbReference type="ARBA" id="ARBA00022989"/>
    </source>
</evidence>